<keyword evidence="2" id="KW-0496">Mitochondrion</keyword>
<dbReference type="CTD" id="4509"/>
<organism evidence="2">
    <name type="scientific">Seasogonia rosea</name>
    <dbReference type="NCBI Taxonomy" id="3004257"/>
    <lineage>
        <taxon>Eukaryota</taxon>
        <taxon>Metazoa</taxon>
        <taxon>Ecdysozoa</taxon>
        <taxon>Arthropoda</taxon>
        <taxon>Hexapoda</taxon>
        <taxon>Insecta</taxon>
        <taxon>Pterygota</taxon>
        <taxon>Neoptera</taxon>
        <taxon>Paraneoptera</taxon>
        <taxon>Hemiptera</taxon>
        <taxon>Auchenorrhyncha</taxon>
        <taxon>Membracoidea</taxon>
        <taxon>Cicadellidae</taxon>
        <taxon>Cicadellinae</taxon>
        <taxon>Cicadellini</taxon>
        <taxon>Seasogonia</taxon>
    </lineage>
</organism>
<protein>
    <submittedName>
        <fullName evidence="2">ATP synthase F0 subunit 8</fullName>
    </submittedName>
</protein>
<dbReference type="AlphaFoldDB" id="A0A9E9FX17"/>
<keyword evidence="1" id="KW-0812">Transmembrane</keyword>
<name>A0A9E9FX17_9HEMI</name>
<geneLocation type="mitochondrion" evidence="2"/>
<feature type="transmembrane region" description="Helical" evidence="1">
    <location>
        <begin position="6"/>
        <end position="30"/>
    </location>
</feature>
<evidence type="ECO:0000313" key="2">
    <source>
        <dbReference type="EMBL" id="WAP91739.1"/>
    </source>
</evidence>
<dbReference type="EMBL" id="ON597622">
    <property type="protein sequence ID" value="WAP91739.1"/>
    <property type="molecule type" value="Genomic_DNA"/>
</dbReference>
<keyword evidence="1" id="KW-0472">Membrane</keyword>
<sequence length="50" mass="6277">MPQMSPMWWMSLMLFFILSIMLMMSLLYFLPLNKSFHHKHSNFKLLIWKW</sequence>
<accession>A0A9E9FX17</accession>
<proteinExistence type="predicted"/>
<dbReference type="RefSeq" id="YP_010610905.1">
    <property type="nucleotide sequence ID" value="NC_070006.1"/>
</dbReference>
<gene>
    <name evidence="2" type="primary">ATP8</name>
</gene>
<dbReference type="GeneID" id="77652141"/>
<keyword evidence="1" id="KW-1133">Transmembrane helix</keyword>
<reference evidence="2" key="1">
    <citation type="submission" date="2022-05" db="EMBL/GenBank/DDBJ databases">
        <authorList>
            <person name="Zhong L."/>
            <person name="Yang M."/>
        </authorList>
    </citation>
    <scope>NUCLEOTIDE SEQUENCE</scope>
</reference>
<evidence type="ECO:0000256" key="1">
    <source>
        <dbReference type="SAM" id="Phobius"/>
    </source>
</evidence>